<feature type="transmembrane region" description="Helical" evidence="3">
    <location>
        <begin position="519"/>
        <end position="541"/>
    </location>
</feature>
<dbReference type="PANTHER" id="PTHR11207">
    <property type="entry name" value="RIBONUCLEASE III"/>
    <property type="match status" value="1"/>
</dbReference>
<feature type="domain" description="Ribonuclease 3 central" evidence="4">
    <location>
        <begin position="333"/>
        <end position="465"/>
    </location>
</feature>
<keyword evidence="3" id="KW-0812">Transmembrane</keyword>
<sequence>MNNCSSTNEMSDQLEEISHMKPEEIVEREKVFWIRTAPADLYYVRKEGNSNVLQATEKLINLCNRFEDELIKRGERVRALKPPYTPPCPKKKLNHRCNDNSDSESDSSNSSSDSDDDDGLLEELERKRSHPDRLHPELWYNDPGEMNDGPLCRCSAKAKRSGIRHNIYAGELNLVKCDVNTNNADSLYHYRITISPPTNFLIKTPTLIEHDHHEFIFEGFSMLSHKPLQNLPVCKVIRFNIEYTILYIEEKLPDHFTIHELDLFYEYLFKEILELVDLDLKAAGDSNGCSQFHFMPRFVRELPENGKEILSMNVVLSHLLQSSKPLIAKEDLEYIINLPLYKWQNLVDEVKGMVVTYPGKKPCSVRVDQLDKDQSDAKDGVPKFPEIVHFGIRPPQLSYAGNPEYQKAWREYVKFRHLLANMPKASFEEKRKLEAKENKLQEMRTQTKMKRDVTIAISSQGFYRTGIMCDVVQHAMLIPVLVSHLRFHRSLDVLENDIHYTFDNRNLLQLALTHPSYRLVRTSLCCFILWSPFYFCFIIIIG</sequence>
<dbReference type="Pfam" id="PF26050">
    <property type="entry name" value="Helical_CED_Drosha"/>
    <property type="match status" value="1"/>
</dbReference>
<dbReference type="PANTHER" id="PTHR11207:SF0">
    <property type="entry name" value="RIBONUCLEASE 3"/>
    <property type="match status" value="1"/>
</dbReference>
<dbReference type="GO" id="GO:0003723">
    <property type="term" value="F:RNA binding"/>
    <property type="evidence" value="ECO:0007669"/>
    <property type="project" value="UniProtKB-KW"/>
</dbReference>
<evidence type="ECO:0000313" key="6">
    <source>
        <dbReference type="Proteomes" id="UP001558652"/>
    </source>
</evidence>
<protein>
    <recommendedName>
        <fullName evidence="4">Ribonuclease 3 central domain-containing protein</fullName>
    </recommendedName>
</protein>
<accession>A0ABD0YK59</accession>
<name>A0ABD0YK59_9HEMI</name>
<dbReference type="Proteomes" id="UP001558652">
    <property type="component" value="Unassembled WGS sequence"/>
</dbReference>
<keyword evidence="3" id="KW-0472">Membrane</keyword>
<keyword evidence="6" id="KW-1185">Reference proteome</keyword>
<evidence type="ECO:0000259" key="4">
    <source>
        <dbReference type="Pfam" id="PF26050"/>
    </source>
</evidence>
<dbReference type="InterPro" id="IPR036389">
    <property type="entry name" value="RNase_III_sf"/>
</dbReference>
<feature type="region of interest" description="Disordered" evidence="2">
    <location>
        <begin position="78"/>
        <end position="119"/>
    </location>
</feature>
<reference evidence="5 6" key="1">
    <citation type="submission" date="2024-07" db="EMBL/GenBank/DDBJ databases">
        <title>Chromosome-level genome assembly of the water stick insect Ranatra chinensis (Heteroptera: Nepidae).</title>
        <authorList>
            <person name="Liu X."/>
        </authorList>
    </citation>
    <scope>NUCLEOTIDE SEQUENCE [LARGE SCALE GENOMIC DNA]</scope>
    <source>
        <strain evidence="5">Cailab_2021Rc</strain>
        <tissue evidence="5">Muscle</tissue>
    </source>
</reference>
<keyword evidence="3" id="KW-1133">Transmembrane helix</keyword>
<dbReference type="Gene3D" id="1.10.1520.10">
    <property type="entry name" value="Ribonuclease III domain"/>
    <property type="match status" value="1"/>
</dbReference>
<keyword evidence="1" id="KW-0694">RNA-binding</keyword>
<dbReference type="InterPro" id="IPR058938">
    <property type="entry name" value="Helical_CED_Drosha"/>
</dbReference>
<evidence type="ECO:0000256" key="3">
    <source>
        <dbReference type="SAM" id="Phobius"/>
    </source>
</evidence>
<gene>
    <name evidence="5" type="ORF">AAG570_011189</name>
</gene>
<evidence type="ECO:0000256" key="1">
    <source>
        <dbReference type="ARBA" id="ARBA00022884"/>
    </source>
</evidence>
<dbReference type="AlphaFoldDB" id="A0ABD0YK59"/>
<organism evidence="5 6">
    <name type="scientific">Ranatra chinensis</name>
    <dbReference type="NCBI Taxonomy" id="642074"/>
    <lineage>
        <taxon>Eukaryota</taxon>
        <taxon>Metazoa</taxon>
        <taxon>Ecdysozoa</taxon>
        <taxon>Arthropoda</taxon>
        <taxon>Hexapoda</taxon>
        <taxon>Insecta</taxon>
        <taxon>Pterygota</taxon>
        <taxon>Neoptera</taxon>
        <taxon>Paraneoptera</taxon>
        <taxon>Hemiptera</taxon>
        <taxon>Heteroptera</taxon>
        <taxon>Panheteroptera</taxon>
        <taxon>Nepomorpha</taxon>
        <taxon>Nepidae</taxon>
        <taxon>Ranatrinae</taxon>
        <taxon>Ranatra</taxon>
    </lineage>
</organism>
<comment type="caution">
    <text evidence="5">The sequence shown here is derived from an EMBL/GenBank/DDBJ whole genome shotgun (WGS) entry which is preliminary data.</text>
</comment>
<evidence type="ECO:0000256" key="2">
    <source>
        <dbReference type="SAM" id="MobiDB-lite"/>
    </source>
</evidence>
<proteinExistence type="predicted"/>
<evidence type="ECO:0000313" key="5">
    <source>
        <dbReference type="EMBL" id="KAL1131575.1"/>
    </source>
</evidence>
<dbReference type="EMBL" id="JBFDAA010000006">
    <property type="protein sequence ID" value="KAL1131575.1"/>
    <property type="molecule type" value="Genomic_DNA"/>
</dbReference>